<dbReference type="AlphaFoldDB" id="A0A2J6SH22"/>
<organism evidence="9 10">
    <name type="scientific">Hyaloscypha bicolor E</name>
    <dbReference type="NCBI Taxonomy" id="1095630"/>
    <lineage>
        <taxon>Eukaryota</taxon>
        <taxon>Fungi</taxon>
        <taxon>Dikarya</taxon>
        <taxon>Ascomycota</taxon>
        <taxon>Pezizomycotina</taxon>
        <taxon>Leotiomycetes</taxon>
        <taxon>Helotiales</taxon>
        <taxon>Hyaloscyphaceae</taxon>
        <taxon>Hyaloscypha</taxon>
        <taxon>Hyaloscypha bicolor</taxon>
    </lineage>
</organism>
<feature type="region of interest" description="Disordered" evidence="6">
    <location>
        <begin position="339"/>
        <end position="358"/>
    </location>
</feature>
<feature type="domain" description="Rhodopsin" evidence="8">
    <location>
        <begin position="42"/>
        <end position="288"/>
    </location>
</feature>
<name>A0A2J6SH22_9HELO</name>
<dbReference type="InParanoid" id="A0A2J6SH22"/>
<evidence type="ECO:0000313" key="9">
    <source>
        <dbReference type="EMBL" id="PMD50075.1"/>
    </source>
</evidence>
<feature type="transmembrane region" description="Helical" evidence="7">
    <location>
        <begin position="225"/>
        <end position="243"/>
    </location>
</feature>
<keyword evidence="2 7" id="KW-0812">Transmembrane</keyword>
<evidence type="ECO:0000256" key="7">
    <source>
        <dbReference type="SAM" id="Phobius"/>
    </source>
</evidence>
<reference evidence="9 10" key="1">
    <citation type="submission" date="2016-04" db="EMBL/GenBank/DDBJ databases">
        <title>A degradative enzymes factory behind the ericoid mycorrhizal symbiosis.</title>
        <authorList>
            <consortium name="DOE Joint Genome Institute"/>
            <person name="Martino E."/>
            <person name="Morin E."/>
            <person name="Grelet G."/>
            <person name="Kuo A."/>
            <person name="Kohler A."/>
            <person name="Daghino S."/>
            <person name="Barry K."/>
            <person name="Choi C."/>
            <person name="Cichocki N."/>
            <person name="Clum A."/>
            <person name="Copeland A."/>
            <person name="Hainaut M."/>
            <person name="Haridas S."/>
            <person name="Labutti K."/>
            <person name="Lindquist E."/>
            <person name="Lipzen A."/>
            <person name="Khouja H.-R."/>
            <person name="Murat C."/>
            <person name="Ohm R."/>
            <person name="Olson A."/>
            <person name="Spatafora J."/>
            <person name="Veneault-Fourrey C."/>
            <person name="Henrissat B."/>
            <person name="Grigoriev I."/>
            <person name="Martin F."/>
            <person name="Perotto S."/>
        </authorList>
    </citation>
    <scope>NUCLEOTIDE SEQUENCE [LARGE SCALE GENOMIC DNA]</scope>
    <source>
        <strain evidence="9 10">E</strain>
    </source>
</reference>
<evidence type="ECO:0000256" key="4">
    <source>
        <dbReference type="ARBA" id="ARBA00023136"/>
    </source>
</evidence>
<dbReference type="OrthoDB" id="3560122at2759"/>
<proteinExistence type="inferred from homology"/>
<feature type="transmembrane region" description="Helical" evidence="7">
    <location>
        <begin position="58"/>
        <end position="83"/>
    </location>
</feature>
<dbReference type="PANTHER" id="PTHR33048">
    <property type="entry name" value="PTH11-LIKE INTEGRAL MEMBRANE PROTEIN (AFU_ORTHOLOGUE AFUA_5G11245)"/>
    <property type="match status" value="1"/>
</dbReference>
<gene>
    <name evidence="9" type="ORF">K444DRAFT_622299</name>
</gene>
<dbReference type="GO" id="GO:0016020">
    <property type="term" value="C:membrane"/>
    <property type="evidence" value="ECO:0007669"/>
    <property type="project" value="UniProtKB-SubCell"/>
</dbReference>
<dbReference type="EMBL" id="KZ613914">
    <property type="protein sequence ID" value="PMD50075.1"/>
    <property type="molecule type" value="Genomic_DNA"/>
</dbReference>
<feature type="transmembrane region" description="Helical" evidence="7">
    <location>
        <begin position="24"/>
        <end position="46"/>
    </location>
</feature>
<keyword evidence="4 7" id="KW-0472">Membrane</keyword>
<feature type="transmembrane region" description="Helical" evidence="7">
    <location>
        <begin position="137"/>
        <end position="158"/>
    </location>
</feature>
<evidence type="ECO:0000259" key="8">
    <source>
        <dbReference type="Pfam" id="PF20684"/>
    </source>
</evidence>
<feature type="transmembrane region" description="Helical" evidence="7">
    <location>
        <begin position="103"/>
        <end position="125"/>
    </location>
</feature>
<dbReference type="Pfam" id="PF20684">
    <property type="entry name" value="Fung_rhodopsin"/>
    <property type="match status" value="1"/>
</dbReference>
<comment type="similarity">
    <text evidence="5">Belongs to the SAT4 family.</text>
</comment>
<feature type="compositionally biased region" description="Basic and acidic residues" evidence="6">
    <location>
        <begin position="339"/>
        <end position="354"/>
    </location>
</feature>
<feature type="transmembrane region" description="Helical" evidence="7">
    <location>
        <begin position="190"/>
        <end position="213"/>
    </location>
</feature>
<feature type="transmembrane region" description="Helical" evidence="7">
    <location>
        <begin position="263"/>
        <end position="287"/>
    </location>
</feature>
<sequence>MAAPGGPLPPDFFDPMPFANHKGAILGICIPLMTLCWLAVAARLSVRIFITKAPGWDDLFVVSAALVVSMGTIAFCVSTRYGMGQHIYLLQPQNISKVVLCNYLFGAAYNCSTALIKISLLLQYLRVFERGTWTYRATQLLLAVISLWGFSFGFIAWFSCLPDPSALWKGSRKGCYGAASTNMDMVVRVIVAHAGLNFAFDILVLILAFRLLFSKEVPTTKRSMTVLIFVGSVSCMFAAWRLASIIQTNAGRSTDLSWGLPGPTLLSICEIDIAVFVASVPFFWPIFKEQITQIFVKYEFNVSTESRFHQGDDDTVELSRMEASQTGKSGGIEDVKSVKSEDYQRIQERPDNQKFQESNYMRAQGDPFAEDFQTETIVHTGGTDKNHGGFVRSKN</sequence>
<evidence type="ECO:0000256" key="6">
    <source>
        <dbReference type="SAM" id="MobiDB-lite"/>
    </source>
</evidence>
<evidence type="ECO:0000313" key="10">
    <source>
        <dbReference type="Proteomes" id="UP000235371"/>
    </source>
</evidence>
<dbReference type="InterPro" id="IPR049326">
    <property type="entry name" value="Rhodopsin_dom_fungi"/>
</dbReference>
<dbReference type="GeneID" id="36590148"/>
<evidence type="ECO:0000256" key="2">
    <source>
        <dbReference type="ARBA" id="ARBA00022692"/>
    </source>
</evidence>
<dbReference type="PANTHER" id="PTHR33048:SF47">
    <property type="entry name" value="INTEGRAL MEMBRANE PROTEIN-RELATED"/>
    <property type="match status" value="1"/>
</dbReference>
<evidence type="ECO:0000256" key="5">
    <source>
        <dbReference type="ARBA" id="ARBA00038359"/>
    </source>
</evidence>
<dbReference type="RefSeq" id="XP_024726979.1">
    <property type="nucleotide sequence ID" value="XM_024882071.1"/>
</dbReference>
<dbReference type="Proteomes" id="UP000235371">
    <property type="component" value="Unassembled WGS sequence"/>
</dbReference>
<evidence type="ECO:0000256" key="1">
    <source>
        <dbReference type="ARBA" id="ARBA00004141"/>
    </source>
</evidence>
<evidence type="ECO:0000256" key="3">
    <source>
        <dbReference type="ARBA" id="ARBA00022989"/>
    </source>
</evidence>
<accession>A0A2J6SH22</accession>
<keyword evidence="3 7" id="KW-1133">Transmembrane helix</keyword>
<comment type="subcellular location">
    <subcellularLocation>
        <location evidence="1">Membrane</location>
        <topology evidence="1">Multi-pass membrane protein</topology>
    </subcellularLocation>
</comment>
<dbReference type="InterPro" id="IPR052337">
    <property type="entry name" value="SAT4-like"/>
</dbReference>
<protein>
    <recommendedName>
        <fullName evidence="8">Rhodopsin domain-containing protein</fullName>
    </recommendedName>
</protein>
<keyword evidence="10" id="KW-1185">Reference proteome</keyword>